<dbReference type="OrthoDB" id="3189808at2"/>
<name>A0A1G6ZW85_9ACTN</name>
<evidence type="ECO:0000256" key="1">
    <source>
        <dbReference type="ARBA" id="ARBA00006479"/>
    </source>
</evidence>
<dbReference type="InterPro" id="IPR036390">
    <property type="entry name" value="WH_DNA-bd_sf"/>
</dbReference>
<proteinExistence type="inferred from homology"/>
<evidence type="ECO:0000313" key="2">
    <source>
        <dbReference type="EMBL" id="SDE06507.1"/>
    </source>
</evidence>
<keyword evidence="2" id="KW-0418">Kinase</keyword>
<dbReference type="PANTHER" id="PTHR18964">
    <property type="entry name" value="ROK (REPRESSOR, ORF, KINASE) FAMILY"/>
    <property type="match status" value="1"/>
</dbReference>
<dbReference type="InterPro" id="IPR000600">
    <property type="entry name" value="ROK"/>
</dbReference>
<organism evidence="2 3">
    <name type="scientific">Auraticoccus monumenti</name>
    <dbReference type="NCBI Taxonomy" id="675864"/>
    <lineage>
        <taxon>Bacteria</taxon>
        <taxon>Bacillati</taxon>
        <taxon>Actinomycetota</taxon>
        <taxon>Actinomycetes</taxon>
        <taxon>Propionibacteriales</taxon>
        <taxon>Propionibacteriaceae</taxon>
        <taxon>Auraticoccus</taxon>
    </lineage>
</organism>
<dbReference type="SUPFAM" id="SSF46785">
    <property type="entry name" value="Winged helix' DNA-binding domain"/>
    <property type="match status" value="1"/>
</dbReference>
<comment type="similarity">
    <text evidence="1">Belongs to the ROK (NagC/XylR) family.</text>
</comment>
<dbReference type="Proteomes" id="UP000198546">
    <property type="component" value="Chromosome i"/>
</dbReference>
<dbReference type="Pfam" id="PF00480">
    <property type="entry name" value="ROK"/>
    <property type="match status" value="1"/>
</dbReference>
<protein>
    <submittedName>
        <fullName evidence="2">Glucokinase</fullName>
    </submittedName>
</protein>
<dbReference type="EMBL" id="LT629688">
    <property type="protein sequence ID" value="SDE06507.1"/>
    <property type="molecule type" value="Genomic_DNA"/>
</dbReference>
<keyword evidence="2" id="KW-0808">Transferase</keyword>
<dbReference type="Gene3D" id="1.10.10.10">
    <property type="entry name" value="Winged helix-like DNA-binding domain superfamily/Winged helix DNA-binding domain"/>
    <property type="match status" value="1"/>
</dbReference>
<dbReference type="AlphaFoldDB" id="A0A1G6ZW85"/>
<dbReference type="InterPro" id="IPR043129">
    <property type="entry name" value="ATPase_NBD"/>
</dbReference>
<sequence>MSSKRSIVLATDPLCFTHKVTGVAGSRGRGVDDVLSLLRDRRPRTRAELVVETGLSRSTVGARLDVLQRVGLVVAAGEARSSGGRPPARVEFNPAAGLVLAIDLGATHGTVALTDLSAAVLASRTLDLDIADGPEPVLETVLGAGADLLASVGRGPSDVVGVGIGVPGPVEHATGRPITPPIMPGWDRFDIPAHVRRHLDAPVLVDNDVNLLALAEHAGPWSGVDDLLVVKVSTGIGAGIIAGGTLQRGGSGSAGDLGHLRVPWLPDSPRPSEDVRDLEEVASGPAIAAVLRASGLDVSTSSDVVALVRAGDVRARDAVRQAGREVGAVLAGVVNLLNPSVIVLGGSIARAGEHLVAGVREVVYGRSIPLATHELRVVPSSSGEVAGVLGATSMVTQQLFSADPAQLLARRLG</sequence>
<dbReference type="PANTHER" id="PTHR18964:SF173">
    <property type="entry name" value="GLUCOKINASE"/>
    <property type="match status" value="1"/>
</dbReference>
<dbReference type="STRING" id="675864.SAMN04489747_2414"/>
<dbReference type="Gene3D" id="3.30.420.40">
    <property type="match status" value="2"/>
</dbReference>
<evidence type="ECO:0000313" key="3">
    <source>
        <dbReference type="Proteomes" id="UP000198546"/>
    </source>
</evidence>
<dbReference type="GO" id="GO:0016301">
    <property type="term" value="F:kinase activity"/>
    <property type="evidence" value="ECO:0007669"/>
    <property type="project" value="UniProtKB-KW"/>
</dbReference>
<keyword evidence="3" id="KW-1185">Reference proteome</keyword>
<reference evidence="2 3" key="1">
    <citation type="submission" date="2016-10" db="EMBL/GenBank/DDBJ databases">
        <authorList>
            <person name="de Groot N.N."/>
        </authorList>
    </citation>
    <scope>NUCLEOTIDE SEQUENCE [LARGE SCALE GENOMIC DNA]</scope>
    <source>
        <strain evidence="2 3">MON 2.2</strain>
    </source>
</reference>
<accession>A0A1G6ZW85</accession>
<dbReference type="PROSITE" id="PS01125">
    <property type="entry name" value="ROK"/>
    <property type="match status" value="1"/>
</dbReference>
<dbReference type="SUPFAM" id="SSF53067">
    <property type="entry name" value="Actin-like ATPase domain"/>
    <property type="match status" value="1"/>
</dbReference>
<dbReference type="InterPro" id="IPR036388">
    <property type="entry name" value="WH-like_DNA-bd_sf"/>
</dbReference>
<gene>
    <name evidence="2" type="ORF">SAMN04489747_2414</name>
</gene>
<dbReference type="InterPro" id="IPR049874">
    <property type="entry name" value="ROK_cs"/>
</dbReference>